<feature type="domain" description="HPt" evidence="2">
    <location>
        <begin position="16"/>
        <end position="105"/>
    </location>
</feature>
<dbReference type="Proteomes" id="UP000247903">
    <property type="component" value="Unassembled WGS sequence"/>
</dbReference>
<dbReference type="EMBL" id="QJHK01000002">
    <property type="protein sequence ID" value="PXY42360.1"/>
    <property type="molecule type" value="Genomic_DNA"/>
</dbReference>
<keyword evidence="4" id="KW-1185">Reference proteome</keyword>
<keyword evidence="3" id="KW-0418">Kinase</keyword>
<evidence type="ECO:0000313" key="4">
    <source>
        <dbReference type="Proteomes" id="UP000247903"/>
    </source>
</evidence>
<dbReference type="InterPro" id="IPR036641">
    <property type="entry name" value="HPT_dom_sf"/>
</dbReference>
<gene>
    <name evidence="3" type="ORF">DMB65_03780</name>
</gene>
<protein>
    <submittedName>
        <fullName evidence="3">Histidine kinase</fullName>
    </submittedName>
</protein>
<keyword evidence="1" id="KW-0597">Phosphoprotein</keyword>
<dbReference type="Gene3D" id="1.20.120.160">
    <property type="entry name" value="HPT domain"/>
    <property type="match status" value="1"/>
</dbReference>
<comment type="caution">
    <text evidence="3">The sequence shown here is derived from an EMBL/GenBank/DDBJ whole genome shotgun (WGS) entry which is preliminary data.</text>
</comment>
<organism evidence="3 4">
    <name type="scientific">Flavobacterium cheongpyeongense</name>
    <dbReference type="NCBI Taxonomy" id="2212651"/>
    <lineage>
        <taxon>Bacteria</taxon>
        <taxon>Pseudomonadati</taxon>
        <taxon>Bacteroidota</taxon>
        <taxon>Flavobacteriia</taxon>
        <taxon>Flavobacteriales</taxon>
        <taxon>Flavobacteriaceae</taxon>
        <taxon>Flavobacterium</taxon>
    </lineage>
</organism>
<keyword evidence="3" id="KW-0808">Transferase</keyword>
<evidence type="ECO:0000256" key="1">
    <source>
        <dbReference type="PROSITE-ProRule" id="PRU00110"/>
    </source>
</evidence>
<dbReference type="GO" id="GO:0004672">
    <property type="term" value="F:protein kinase activity"/>
    <property type="evidence" value="ECO:0007669"/>
    <property type="project" value="UniProtKB-ARBA"/>
</dbReference>
<reference evidence="3 4" key="1">
    <citation type="submission" date="2018-05" db="EMBL/GenBank/DDBJ databases">
        <title>Flavobacterium sp. strain IMCC34759, incomplete genome.</title>
        <authorList>
            <person name="Joung Y."/>
            <person name="Cho J."/>
        </authorList>
    </citation>
    <scope>NUCLEOTIDE SEQUENCE [LARGE SCALE GENOMIC DNA]</scope>
    <source>
        <strain evidence="3 4">IMCC34759</strain>
    </source>
</reference>
<accession>A0A2V4BXA9</accession>
<dbReference type="GO" id="GO:0000160">
    <property type="term" value="P:phosphorelay signal transduction system"/>
    <property type="evidence" value="ECO:0007669"/>
    <property type="project" value="InterPro"/>
</dbReference>
<dbReference type="PROSITE" id="PS50894">
    <property type="entry name" value="HPT"/>
    <property type="match status" value="1"/>
</dbReference>
<dbReference type="OrthoDB" id="1441381at2"/>
<evidence type="ECO:0000259" key="2">
    <source>
        <dbReference type="PROSITE" id="PS50894"/>
    </source>
</evidence>
<dbReference type="RefSeq" id="WP_110305331.1">
    <property type="nucleotide sequence ID" value="NZ_QJHK01000002.1"/>
</dbReference>
<dbReference type="AlphaFoldDB" id="A0A2V4BXA9"/>
<dbReference type="InterPro" id="IPR008207">
    <property type="entry name" value="Sig_transdc_His_kin_Hpt_dom"/>
</dbReference>
<evidence type="ECO:0000313" key="3">
    <source>
        <dbReference type="EMBL" id="PXY42360.1"/>
    </source>
</evidence>
<feature type="modified residue" description="Phosphohistidine" evidence="1">
    <location>
        <position position="55"/>
    </location>
</feature>
<sequence>MEQPNLNYIDQLCGEDHEFKKKMIAIIKKELPLEIVAYHKSMEDQNYKHAAEHIHKLKHKISLLGLEKNYYVAEELEYNLLTGMVKCQYEFETILKLMQSFVNEL</sequence>
<proteinExistence type="predicted"/>
<dbReference type="SUPFAM" id="SSF47226">
    <property type="entry name" value="Histidine-containing phosphotransfer domain, HPT domain"/>
    <property type="match status" value="1"/>
</dbReference>
<name>A0A2V4BXA9_9FLAO</name>